<comment type="pathway">
    <text evidence="2">Lipid metabolism.</text>
</comment>
<keyword evidence="6 27" id="KW-0949">S-adenosyl-L-methionine</keyword>
<evidence type="ECO:0000256" key="6">
    <source>
        <dbReference type="ARBA" id="ARBA00022691"/>
    </source>
</evidence>
<evidence type="ECO:0000256" key="23">
    <source>
        <dbReference type="ARBA" id="ARBA00051880"/>
    </source>
</evidence>
<feature type="binding site" evidence="27">
    <location>
        <begin position="245"/>
        <end position="246"/>
    </location>
    <ligand>
        <name>S-adenosyl-L-methionine</name>
        <dbReference type="ChEBI" id="CHEBI:59789"/>
    </ligand>
</feature>
<comment type="catalytic activity">
    <reaction evidence="26">
        <text>1,2-di-(9Z-octadecenoyl)-sn-glycero-3-phospho-N,N-dimethylethanolamine + S-adenosyl-L-methionine = 1,2-di-(9Z-octadecenoyl)-sn-glycero-3-phosphocholine + S-adenosyl-L-homocysteine + H(+)</text>
        <dbReference type="Rhea" id="RHEA:70623"/>
        <dbReference type="ChEBI" id="CHEBI:15378"/>
        <dbReference type="ChEBI" id="CHEBI:57856"/>
        <dbReference type="ChEBI" id="CHEBI:59789"/>
        <dbReference type="ChEBI" id="CHEBI:74669"/>
        <dbReference type="ChEBI" id="CHEBI:85680"/>
    </reaction>
    <physiologicalReaction direction="left-to-right" evidence="26">
        <dbReference type="Rhea" id="RHEA:70624"/>
    </physiologicalReaction>
</comment>
<feature type="topological domain" description="Lumenal" evidence="27">
    <location>
        <begin position="180"/>
        <end position="222"/>
    </location>
</feature>
<keyword evidence="8 27" id="KW-0256">Endoplasmic reticulum</keyword>
<evidence type="ECO:0000256" key="21">
    <source>
        <dbReference type="ARBA" id="ARBA00051451"/>
    </source>
</evidence>
<dbReference type="OMA" id="MGEYFGF"/>
<evidence type="ECO:0000256" key="15">
    <source>
        <dbReference type="ARBA" id="ARBA00050433"/>
    </source>
</evidence>
<comment type="catalytic activity">
    <reaction evidence="27">
        <text>a 1,2-diacyl-sn-glycero-3-phospho-N,N-dimethylethanolamine + S-adenosyl-L-methionine = a 1,2-diacyl-sn-glycero-3-phosphocholine + S-adenosyl-L-homocysteine + H(+)</text>
        <dbReference type="Rhea" id="RHEA:32739"/>
        <dbReference type="ChEBI" id="CHEBI:15378"/>
        <dbReference type="ChEBI" id="CHEBI:57643"/>
        <dbReference type="ChEBI" id="CHEBI:57856"/>
        <dbReference type="ChEBI" id="CHEBI:59789"/>
        <dbReference type="ChEBI" id="CHEBI:64572"/>
    </reaction>
</comment>
<evidence type="ECO:0000256" key="14">
    <source>
        <dbReference type="ARBA" id="ARBA00023264"/>
    </source>
</evidence>
<dbReference type="OrthoDB" id="8300106at2759"/>
<dbReference type="GO" id="GO:0000773">
    <property type="term" value="F:phosphatidyl-N-methylethanolamine N-methyltransferase activity"/>
    <property type="evidence" value="ECO:0007669"/>
    <property type="project" value="UniProtKB-UniRule"/>
</dbReference>
<evidence type="ECO:0000256" key="17">
    <source>
        <dbReference type="ARBA" id="ARBA00050788"/>
    </source>
</evidence>
<dbReference type="GO" id="GO:0005789">
    <property type="term" value="C:endoplasmic reticulum membrane"/>
    <property type="evidence" value="ECO:0007669"/>
    <property type="project" value="UniProtKB-SubCell"/>
</dbReference>
<dbReference type="RefSeq" id="XP_035692190.1">
    <property type="nucleotide sequence ID" value="XM_035836297.1"/>
</dbReference>
<comment type="catalytic activity">
    <reaction evidence="27">
        <text>a 1,2-diacyl-sn-glycero-3-phosphoethanolamine + S-adenosyl-L-methionine = a 1,2-diacyl-sn-glycero-3-phospho-N-methylethanolamine + S-adenosyl-L-homocysteine + H(+)</text>
        <dbReference type="Rhea" id="RHEA:11164"/>
        <dbReference type="ChEBI" id="CHEBI:15378"/>
        <dbReference type="ChEBI" id="CHEBI:57856"/>
        <dbReference type="ChEBI" id="CHEBI:59789"/>
        <dbReference type="ChEBI" id="CHEBI:64573"/>
        <dbReference type="ChEBI" id="CHEBI:64612"/>
        <dbReference type="EC" id="2.1.1.17"/>
    </reaction>
</comment>
<evidence type="ECO:0000313" key="30">
    <source>
        <dbReference type="RefSeq" id="XP_035692190.1"/>
    </source>
</evidence>
<comment type="function">
    <text evidence="27">Catalyzes the three sequential steps of the methylation pathway for the biosynthesis of phosphatidylcholine, a critical and essential component for membrane structure. Uses S-adenosylmethionine (S-adenosyl-L-methionine, SAM or AdoMet) as the methyl group donor for the methylation of phosphatidylethanolamine (1,2-diacyl-sn-glycero-3-phosphoethanolamine, PE) to phosphatidylmonomethylethanolamine (1,2-diacyl-sn-glycero-3-phospho-N-methylethanolamine, PMME), PMME to phosphatidyldimethylethanolamine (1,2-diacyl-sn-glycero-3-phospho-N,N-dimethylethanolamine, PDME), and PDME to phosphatidylcholine (1,2-diacyl-sn-glycero-3-phosphocholine, PC), producing S-adenosyl-L-homocysteine in each step.</text>
</comment>
<feature type="topological domain" description="Lumenal" evidence="27">
    <location>
        <begin position="1"/>
        <end position="80"/>
    </location>
</feature>
<evidence type="ECO:0000256" key="16">
    <source>
        <dbReference type="ARBA" id="ARBA00050744"/>
    </source>
</evidence>
<keyword evidence="5 27" id="KW-0808">Transferase</keyword>
<feature type="transmembrane region" description="Helical" evidence="28">
    <location>
        <begin position="156"/>
        <end position="179"/>
    </location>
</feature>
<evidence type="ECO:0000256" key="5">
    <source>
        <dbReference type="ARBA" id="ARBA00022679"/>
    </source>
</evidence>
<evidence type="ECO:0000256" key="24">
    <source>
        <dbReference type="ARBA" id="ARBA00051941"/>
    </source>
</evidence>
<dbReference type="FunFam" id="1.20.120.1630:FF:000005">
    <property type="entry name" value="Phosphatidylethanolamine N-methyltransferase"/>
    <property type="match status" value="1"/>
</dbReference>
<feature type="transmembrane region" description="Helical" evidence="28">
    <location>
        <begin position="81"/>
        <end position="97"/>
    </location>
</feature>
<feature type="intramembrane region" description="Helical" evidence="27">
    <location>
        <begin position="81"/>
        <end position="101"/>
    </location>
</feature>
<keyword evidence="10 27" id="KW-0443">Lipid metabolism</keyword>
<evidence type="ECO:0000256" key="2">
    <source>
        <dbReference type="ARBA" id="ARBA00005189"/>
    </source>
</evidence>
<evidence type="ECO:0000256" key="11">
    <source>
        <dbReference type="ARBA" id="ARBA00023128"/>
    </source>
</evidence>
<comment type="catalytic activity">
    <reaction evidence="16">
        <text>1-hexadecanoyl-2-(4Z,7Z,10Z,13Z,16Z,19Z-docosahexaenoyl)-sn-glycero-3-phosphoethanolamine + S-adenosyl-L-methionine = 1-hexadecanoyl-2-(4Z,7Z,10Z,13Z,16Z,19Z-docosahexaenoyl)-sn-glycero-3-phospho-N-methylethanolamine + S-adenosyl-L-homocysteine + H(+)</text>
        <dbReference type="Rhea" id="RHEA:70763"/>
        <dbReference type="ChEBI" id="CHEBI:15378"/>
        <dbReference type="ChEBI" id="CHEBI:57856"/>
        <dbReference type="ChEBI" id="CHEBI:59789"/>
        <dbReference type="ChEBI" id="CHEBI:78261"/>
        <dbReference type="ChEBI" id="CHEBI:189861"/>
    </reaction>
    <physiologicalReaction direction="left-to-right" evidence="16">
        <dbReference type="Rhea" id="RHEA:70764"/>
    </physiologicalReaction>
</comment>
<dbReference type="PANTHER" id="PTHR15458">
    <property type="entry name" value="PHOSPHATIDYLETHANOLAMINE N-METHYLTRANSFERASE"/>
    <property type="match status" value="1"/>
</dbReference>
<evidence type="ECO:0000256" key="28">
    <source>
        <dbReference type="SAM" id="Phobius"/>
    </source>
</evidence>
<organism evidence="29 30">
    <name type="scientific">Branchiostoma floridae</name>
    <name type="common">Florida lancelet</name>
    <name type="synonym">Amphioxus</name>
    <dbReference type="NCBI Taxonomy" id="7739"/>
    <lineage>
        <taxon>Eukaryota</taxon>
        <taxon>Metazoa</taxon>
        <taxon>Chordata</taxon>
        <taxon>Cephalochordata</taxon>
        <taxon>Leptocardii</taxon>
        <taxon>Amphioxiformes</taxon>
        <taxon>Branchiostomatidae</taxon>
        <taxon>Branchiostoma</taxon>
    </lineage>
</organism>
<comment type="pathway">
    <text evidence="1 27">Phospholipid metabolism; phosphatidylcholine biosynthesis.</text>
</comment>
<dbReference type="HAMAP" id="MF_03216">
    <property type="entry name" value="PLMT"/>
    <property type="match status" value="1"/>
</dbReference>
<comment type="catalytic activity">
    <reaction evidence="17">
        <text>1,2-di-(9Z,12Z-octadecadienoyl)-sn-glycero-3-phosphoethanolamine + S-adenosyl-L-methionine = 1,2-di-(9Z,12Z-octadecadienoyl)-sn-glycero-3-phospho-N-methylethanolamine + S-adenosyl-L-homocysteine + H(+)</text>
        <dbReference type="Rhea" id="RHEA:70739"/>
        <dbReference type="ChEBI" id="CHEBI:15378"/>
        <dbReference type="ChEBI" id="CHEBI:57856"/>
        <dbReference type="ChEBI" id="CHEBI:59789"/>
        <dbReference type="ChEBI" id="CHEBI:172403"/>
        <dbReference type="ChEBI" id="CHEBI:189848"/>
    </reaction>
    <physiologicalReaction direction="left-to-right" evidence="17">
        <dbReference type="Rhea" id="RHEA:70740"/>
    </physiologicalReaction>
</comment>
<comment type="catalytic activity">
    <reaction evidence="27">
        <text>a 1,2-diacyl-sn-glycero-3-phospho-N-methylethanolamine + S-adenosyl-L-methionine = a 1,2-diacyl-sn-glycero-3-phospho-N,N-dimethylethanolamine + S-adenosyl-L-homocysteine + H(+)</text>
        <dbReference type="Rhea" id="RHEA:32735"/>
        <dbReference type="ChEBI" id="CHEBI:15378"/>
        <dbReference type="ChEBI" id="CHEBI:57856"/>
        <dbReference type="ChEBI" id="CHEBI:59789"/>
        <dbReference type="ChEBI" id="CHEBI:64572"/>
        <dbReference type="ChEBI" id="CHEBI:64573"/>
        <dbReference type="EC" id="2.1.1.71"/>
    </reaction>
</comment>
<evidence type="ECO:0000256" key="13">
    <source>
        <dbReference type="ARBA" id="ARBA00023209"/>
    </source>
</evidence>
<feature type="binding site" evidence="27">
    <location>
        <begin position="163"/>
        <end position="165"/>
    </location>
    <ligand>
        <name>S-adenosyl-L-methionine</name>
        <dbReference type="ChEBI" id="CHEBI:59789"/>
    </ligand>
</feature>
<proteinExistence type="inferred from homology"/>
<comment type="catalytic activity">
    <reaction evidence="20">
        <text>1,2-di-(9Z,12Z,15Z-octadecatrienoyl)-sn-glycero-3-phospho-N,N-dimethylethanolamine + S-adenosyl-L-methionine = 1,2-di-(9Z,12Z,15Z-octadecatrienoyl)-sn-glycero-3-phosphocholine + S-adenosyl-L-homocysteine + H(+)</text>
        <dbReference type="Rhea" id="RHEA:70759"/>
        <dbReference type="ChEBI" id="CHEBI:15378"/>
        <dbReference type="ChEBI" id="CHEBI:57856"/>
        <dbReference type="ChEBI" id="CHEBI:59789"/>
        <dbReference type="ChEBI" id="CHEBI:86161"/>
        <dbReference type="ChEBI" id="CHEBI:189860"/>
    </reaction>
    <physiologicalReaction direction="left-to-right" evidence="20">
        <dbReference type="Rhea" id="RHEA:70760"/>
    </physiologicalReaction>
</comment>
<evidence type="ECO:0000313" key="29">
    <source>
        <dbReference type="Proteomes" id="UP000001554"/>
    </source>
</evidence>
<comment type="similarity">
    <text evidence="27">Belongs to the class VI-like SAM-binding methyltransferase superfamily. PEMT/PEM2 methyltransferase family.</text>
</comment>
<dbReference type="Pfam" id="PF04191">
    <property type="entry name" value="PEMT"/>
    <property type="match status" value="1"/>
</dbReference>
<keyword evidence="14 27" id="KW-1208">Phospholipid metabolism</keyword>
<keyword evidence="3 27" id="KW-0444">Lipid biosynthesis</keyword>
<feature type="transmembrane region" description="Helical" evidence="28">
    <location>
        <begin position="117"/>
        <end position="135"/>
    </location>
</feature>
<keyword evidence="11 27" id="KW-0496">Mitochondrion</keyword>
<dbReference type="PROSITE" id="PS51599">
    <property type="entry name" value="SAM_PEMT_PEM2"/>
    <property type="match status" value="1"/>
</dbReference>
<evidence type="ECO:0000256" key="26">
    <source>
        <dbReference type="ARBA" id="ARBA00052148"/>
    </source>
</evidence>
<dbReference type="EC" id="2.1.1.17" evidence="27"/>
<dbReference type="Proteomes" id="UP000001554">
    <property type="component" value="Chromosome 11"/>
</dbReference>
<keyword evidence="12 27" id="KW-0472">Membrane</keyword>
<evidence type="ECO:0000256" key="25">
    <source>
        <dbReference type="ARBA" id="ARBA00052126"/>
    </source>
</evidence>
<comment type="catalytic activity">
    <reaction evidence="24">
        <text>1,2-di-(9Z-octadecenoyl)-sn-glycero-3-phosphoethanolamine + S-adenosyl-L-methionine = 1,2-di-(9Z-octadecenoyl)-sn-glycero-3-phospho-N-methylethanolamine + S-adenosyl-L-homocysteine + H(+)</text>
        <dbReference type="Rhea" id="RHEA:70619"/>
        <dbReference type="ChEBI" id="CHEBI:15378"/>
        <dbReference type="ChEBI" id="CHEBI:57856"/>
        <dbReference type="ChEBI" id="CHEBI:59789"/>
        <dbReference type="ChEBI" id="CHEBI:74986"/>
        <dbReference type="ChEBI" id="CHEBI:85679"/>
    </reaction>
    <physiologicalReaction direction="left-to-right" evidence="24">
        <dbReference type="Rhea" id="RHEA:70620"/>
    </physiologicalReaction>
</comment>
<feature type="transmembrane region" description="Helical" evidence="28">
    <location>
        <begin position="215"/>
        <end position="238"/>
    </location>
</feature>
<evidence type="ECO:0000256" key="7">
    <source>
        <dbReference type="ARBA" id="ARBA00022692"/>
    </source>
</evidence>
<evidence type="ECO:0000256" key="20">
    <source>
        <dbReference type="ARBA" id="ARBA00051210"/>
    </source>
</evidence>
<dbReference type="Gene3D" id="1.20.120.1630">
    <property type="match status" value="1"/>
</dbReference>
<evidence type="ECO:0000256" key="22">
    <source>
        <dbReference type="ARBA" id="ARBA00051455"/>
    </source>
</evidence>
<evidence type="ECO:0000256" key="1">
    <source>
        <dbReference type="ARBA" id="ARBA00004969"/>
    </source>
</evidence>
<evidence type="ECO:0000256" key="8">
    <source>
        <dbReference type="ARBA" id="ARBA00022824"/>
    </source>
</evidence>
<comment type="catalytic activity">
    <reaction evidence="15">
        <text>1-hexadecanoyl-2-(4Z,7Z,10Z,13Z,16Z,19Z-docosahexaenoyl)-sn-glycero-3-phospho-N,N-dimethylethanolamine + S-adenosyl-L-methionine = 1-hexadecanoyl-2-(4Z,7Z,10Z,13Z,16Z,19Z-docosahexaenoyl)-sn-glycero-3-phosphocholine + S-adenosyl-L-homocysteine + H(+)</text>
        <dbReference type="Rhea" id="RHEA:70771"/>
        <dbReference type="ChEBI" id="CHEBI:15378"/>
        <dbReference type="ChEBI" id="CHEBI:57856"/>
        <dbReference type="ChEBI" id="CHEBI:59789"/>
        <dbReference type="ChEBI" id="CHEBI:74963"/>
        <dbReference type="ChEBI" id="CHEBI:189862"/>
    </reaction>
    <physiologicalReaction direction="left-to-right" evidence="15">
        <dbReference type="Rhea" id="RHEA:70772"/>
    </physiologicalReaction>
</comment>
<dbReference type="InterPro" id="IPR007318">
    <property type="entry name" value="Phopholipid_MeTrfase"/>
</dbReference>
<dbReference type="GO" id="GO:0006656">
    <property type="term" value="P:phosphatidylcholine biosynthetic process"/>
    <property type="evidence" value="ECO:0000318"/>
    <property type="project" value="GO_Central"/>
</dbReference>
<keyword evidence="29" id="KW-1185">Reference proteome</keyword>
<evidence type="ECO:0000256" key="27">
    <source>
        <dbReference type="HAMAP-Rule" id="MF_03216"/>
    </source>
</evidence>
<protein>
    <recommendedName>
        <fullName evidence="27">Phosphatidylethanolamine N-methyltransferase</fullName>
        <shortName evidence="27">PEAMT</shortName>
        <shortName evidence="27">PEMT</shortName>
        <ecNumber evidence="27">2.1.1.17</ecNumber>
        <ecNumber evidence="27">2.1.1.71</ecNumber>
    </recommendedName>
    <alternativeName>
        <fullName evidence="27">Phospholipid methyltransferase</fullName>
        <shortName evidence="27">PLMT</shortName>
    </alternativeName>
</protein>
<dbReference type="KEGG" id="bfo:118426743"/>
<dbReference type="GO" id="GO:0031966">
    <property type="term" value="C:mitochondrial membrane"/>
    <property type="evidence" value="ECO:0007669"/>
    <property type="project" value="UniProtKB-SubCell"/>
</dbReference>
<dbReference type="GO" id="GO:0004608">
    <property type="term" value="F:phosphatidylethanolamine N-methyltransferase activity"/>
    <property type="evidence" value="ECO:0000318"/>
    <property type="project" value="GO_Central"/>
</dbReference>
<keyword evidence="7 27" id="KW-0812">Transmembrane</keyword>
<evidence type="ECO:0000256" key="18">
    <source>
        <dbReference type="ARBA" id="ARBA00050814"/>
    </source>
</evidence>
<comment type="catalytic activity">
    <reaction evidence="22">
        <text>1,2-di-(9Z-octadecenoyl)-sn-glycero-3-phospho-N-methylethanolamine + S-adenosyl-L-methionine = 1,2-di-(9Z-octadecenoyl)-sn-glycero-3-phospho-N,N-dimethylethanolamine + S-adenosyl-L-homocysteine + H(+)</text>
        <dbReference type="Rhea" id="RHEA:46112"/>
        <dbReference type="ChEBI" id="CHEBI:15378"/>
        <dbReference type="ChEBI" id="CHEBI:57856"/>
        <dbReference type="ChEBI" id="CHEBI:59789"/>
        <dbReference type="ChEBI" id="CHEBI:85679"/>
        <dbReference type="ChEBI" id="CHEBI:85680"/>
    </reaction>
    <physiologicalReaction direction="left-to-right" evidence="22">
        <dbReference type="Rhea" id="RHEA:46113"/>
    </physiologicalReaction>
</comment>
<comment type="subcellular location">
    <subcellularLocation>
        <location evidence="27">Endoplasmic reticulum membrane</location>
        <topology evidence="27">Multi-pass membrane protein</topology>
    </subcellularLocation>
    <subcellularLocation>
        <location evidence="27">Mitochondrion membrane</location>
        <topology evidence="27">Multi-pass membrane protein</topology>
    </subcellularLocation>
</comment>
<evidence type="ECO:0000256" key="4">
    <source>
        <dbReference type="ARBA" id="ARBA00022603"/>
    </source>
</evidence>
<gene>
    <name evidence="30" type="primary">LOC118426743</name>
</gene>
<comment type="catalytic activity">
    <reaction evidence="23">
        <text>1,2-di-(9Z,12Z,15Z-octadecatrienoyl)-sn-glycero-3-phospho-N-methylethanolamine + S-adenosyl-L-methionine = 1,2-di-(9Z,12Z,15Z-octadecatrienoyl)-sn-glycero-3-phospho-N,N-dimethylethanolamine + S-adenosyl-L-homocysteine + H(+)</text>
        <dbReference type="Rhea" id="RHEA:70755"/>
        <dbReference type="ChEBI" id="CHEBI:15378"/>
        <dbReference type="ChEBI" id="CHEBI:57856"/>
        <dbReference type="ChEBI" id="CHEBI:59789"/>
        <dbReference type="ChEBI" id="CHEBI:189859"/>
        <dbReference type="ChEBI" id="CHEBI:189860"/>
    </reaction>
    <physiologicalReaction direction="left-to-right" evidence="23">
        <dbReference type="Rhea" id="RHEA:70756"/>
    </physiologicalReaction>
</comment>
<dbReference type="GO" id="GO:0032259">
    <property type="term" value="P:methylation"/>
    <property type="evidence" value="ECO:0007669"/>
    <property type="project" value="UniProtKB-KW"/>
</dbReference>
<dbReference type="InterPro" id="IPR024960">
    <property type="entry name" value="PEMT/MFAP"/>
</dbReference>
<keyword evidence="9 27" id="KW-1133">Transmembrane helix</keyword>
<keyword evidence="4 27" id="KW-0489">Methyltransferase</keyword>
<keyword evidence="13 27" id="KW-0594">Phospholipid biosynthesis</keyword>
<comment type="catalytic activity">
    <reaction evidence="21">
        <text>1,2-di-(9Z,12Z-octadecadienoyl)-sn-glycero-3-phospho-N,N-dimethylethanolamine + S-adenosyl-L-methionine = 1,2-di-(9Z,12Z-octadecadienoyl)-sn-glycero-3-phosphocholine + S-adenosyl-L-homocysteine + H(+)</text>
        <dbReference type="Rhea" id="RHEA:70747"/>
        <dbReference type="ChEBI" id="CHEBI:15378"/>
        <dbReference type="ChEBI" id="CHEBI:42027"/>
        <dbReference type="ChEBI" id="CHEBI:57856"/>
        <dbReference type="ChEBI" id="CHEBI:59789"/>
        <dbReference type="ChEBI" id="CHEBI:189849"/>
    </reaction>
    <physiologicalReaction direction="left-to-right" evidence="21">
        <dbReference type="Rhea" id="RHEA:70748"/>
    </physiologicalReaction>
</comment>
<comment type="catalytic activity">
    <reaction evidence="19">
        <text>1-hexadecanoyl-2-(4Z,7Z,10Z,13Z,16Z,19Z-docosahexaenoyl)-sn-glycero-3-phospho-N-methylethanolamine + S-adenosyl-L-methionine = 1-hexadecanoyl-2-(4Z,7Z,10Z,13Z,16Z,19Z-docosahexaenoyl)-sn-glycero-3-phospho-N,N-dimethylethanolamine + S-adenosyl-L-homocysteine + H(+)</text>
        <dbReference type="Rhea" id="RHEA:70767"/>
        <dbReference type="ChEBI" id="CHEBI:15378"/>
        <dbReference type="ChEBI" id="CHEBI:57856"/>
        <dbReference type="ChEBI" id="CHEBI:59789"/>
        <dbReference type="ChEBI" id="CHEBI:189861"/>
        <dbReference type="ChEBI" id="CHEBI:189862"/>
    </reaction>
    <physiologicalReaction direction="left-to-right" evidence="19">
        <dbReference type="Rhea" id="RHEA:70768"/>
    </physiologicalReaction>
</comment>
<evidence type="ECO:0000256" key="10">
    <source>
        <dbReference type="ARBA" id="ARBA00023098"/>
    </source>
</evidence>
<evidence type="ECO:0000256" key="12">
    <source>
        <dbReference type="ARBA" id="ARBA00023136"/>
    </source>
</evidence>
<dbReference type="EC" id="2.1.1.71" evidence="27"/>
<reference evidence="30" key="2">
    <citation type="submission" date="2025-08" db="UniProtKB">
        <authorList>
            <consortium name="RefSeq"/>
        </authorList>
    </citation>
    <scope>IDENTIFICATION</scope>
    <source>
        <strain evidence="30">S238N-H82</strain>
        <tissue evidence="30">Testes</tissue>
    </source>
</reference>
<dbReference type="GeneID" id="118426743"/>
<feature type="topological domain" description="Cytoplasmic" evidence="27">
    <location>
        <begin position="244"/>
        <end position="263"/>
    </location>
</feature>
<accession>A0A9J7M164</accession>
<feature type="topological domain" description="Lumenal" evidence="27">
    <location>
        <begin position="102"/>
        <end position="113"/>
    </location>
</feature>
<comment type="catalytic activity">
    <reaction evidence="25">
        <text>1,2-di-(9Z,12Z,15Z-octadecatrienoyl)-sn-glycero-3-phosphoethanolamine + S-adenosyl-L-methionine = 1,2-di-(9Z,12Z,15Z-octadecatrienoyl)-sn-glycero-3-phospho-N-methylethanolamine + S-adenosyl-L-homocysteine + H(+)</text>
        <dbReference type="Rhea" id="RHEA:70751"/>
        <dbReference type="ChEBI" id="CHEBI:15378"/>
        <dbReference type="ChEBI" id="CHEBI:57856"/>
        <dbReference type="ChEBI" id="CHEBI:59789"/>
        <dbReference type="ChEBI" id="CHEBI:189858"/>
        <dbReference type="ChEBI" id="CHEBI:189859"/>
    </reaction>
    <physiologicalReaction direction="left-to-right" evidence="25">
        <dbReference type="Rhea" id="RHEA:70752"/>
    </physiologicalReaction>
</comment>
<evidence type="ECO:0000256" key="19">
    <source>
        <dbReference type="ARBA" id="ARBA00050899"/>
    </source>
</evidence>
<evidence type="ECO:0000256" key="9">
    <source>
        <dbReference type="ARBA" id="ARBA00022989"/>
    </source>
</evidence>
<comment type="caution">
    <text evidence="27">Lacks conserved residue(s) required for the propagation of feature annotation.</text>
</comment>
<evidence type="ECO:0000256" key="3">
    <source>
        <dbReference type="ARBA" id="ARBA00022516"/>
    </source>
</evidence>
<name>A0A9J7M164_BRAFL</name>
<comment type="catalytic activity">
    <reaction evidence="18">
        <text>1,2-di-(9Z,12Z-octadecadienoyl)-sn-glycero-3-phospho-N-methylethanolamine + S-adenosyl-L-methionine = 1,2-di-(9Z,12Z-octadecadienoyl)-sn-glycero-3-phospho-N,N-dimethylethanolamine + S-adenosyl-L-homocysteine + H(+)</text>
        <dbReference type="Rhea" id="RHEA:70743"/>
        <dbReference type="ChEBI" id="CHEBI:15378"/>
        <dbReference type="ChEBI" id="CHEBI:57856"/>
        <dbReference type="ChEBI" id="CHEBI:59789"/>
        <dbReference type="ChEBI" id="CHEBI:189848"/>
        <dbReference type="ChEBI" id="CHEBI:189849"/>
    </reaction>
    <physiologicalReaction direction="left-to-right" evidence="18">
        <dbReference type="Rhea" id="RHEA:70744"/>
    </physiologicalReaction>
</comment>
<dbReference type="PANTHER" id="PTHR15458:SF5">
    <property type="entry name" value="PHOSPHATIDYLETHANOLAMINE N-METHYLTRANSFERASE"/>
    <property type="match status" value="1"/>
</dbReference>
<reference evidence="29" key="1">
    <citation type="journal article" date="2020" name="Nat. Ecol. Evol.">
        <title>Deeply conserved synteny resolves early events in vertebrate evolution.</title>
        <authorList>
            <person name="Simakov O."/>
            <person name="Marletaz F."/>
            <person name="Yue J.X."/>
            <person name="O'Connell B."/>
            <person name="Jenkins J."/>
            <person name="Brandt A."/>
            <person name="Calef R."/>
            <person name="Tung C.H."/>
            <person name="Huang T.K."/>
            <person name="Schmutz J."/>
            <person name="Satoh N."/>
            <person name="Yu J.K."/>
            <person name="Putnam N.H."/>
            <person name="Green R.E."/>
            <person name="Rokhsar D.S."/>
        </authorList>
    </citation>
    <scope>NUCLEOTIDE SEQUENCE [LARGE SCALE GENOMIC DNA]</scope>
    <source>
        <strain evidence="29">S238N-H82</strain>
    </source>
</reference>
<dbReference type="AlphaFoldDB" id="A0A9J7M164"/>
<sequence>MVLQKGVKGQQLCRKTHTRIRSALLQQPLYFHQIVFHGDHPFSLQPTLDVDFKDCCGAGLRLDWTQADMSFITDYLRLNDPNFLITVVLIMFSPTYWNLVARSEYRSHWVTHLFRSARVGCSVLAVSIMLLGLHRDWWFKQTLYSQPKVSAIQSPVLGYAVIAIGALLVLSSFWALGWYGTFLGDYFGMLMDEPVTSFPFNLVSDPMYVGTTMNFAGVALLEGSLAGLVLAALVGLCYKVALLFEGPFTEEIYRKRDADKRKV</sequence>